<feature type="transmembrane region" description="Helical" evidence="1">
    <location>
        <begin position="147"/>
        <end position="170"/>
    </location>
</feature>
<feature type="transmembrane region" description="Helical" evidence="1">
    <location>
        <begin position="69"/>
        <end position="91"/>
    </location>
</feature>
<protein>
    <recommendedName>
        <fullName evidence="3">Prepilin type IV endopeptidase peptidase domain-containing protein</fullName>
    </recommendedName>
</protein>
<feature type="transmembrane region" description="Helical" evidence="1">
    <location>
        <begin position="43"/>
        <end position="63"/>
    </location>
</feature>
<proteinExistence type="predicted"/>
<evidence type="ECO:0008006" key="3">
    <source>
        <dbReference type="Google" id="ProtNLM"/>
    </source>
</evidence>
<feature type="transmembrane region" description="Helical" evidence="1">
    <location>
        <begin position="6"/>
        <end position="31"/>
    </location>
</feature>
<dbReference type="AlphaFoldDB" id="A0A098E8S0"/>
<keyword evidence="1" id="KW-0812">Transmembrane</keyword>
<reference evidence="2" key="1">
    <citation type="submission" date="2014-09" db="EMBL/GenBank/DDBJ databases">
        <authorList>
            <person name="Probst J Alexander"/>
        </authorList>
    </citation>
    <scope>NUCLEOTIDE SEQUENCE</scope>
</reference>
<feature type="transmembrane region" description="Helical" evidence="1">
    <location>
        <begin position="103"/>
        <end position="127"/>
    </location>
</feature>
<keyword evidence="1" id="KW-0472">Membrane</keyword>
<keyword evidence="1" id="KW-1133">Transmembrane helix</keyword>
<dbReference type="EMBL" id="CCXY01000048">
    <property type="protein sequence ID" value="CEG11380.1"/>
    <property type="molecule type" value="Genomic_DNA"/>
</dbReference>
<organism evidence="2">
    <name type="scientific">groundwater metagenome</name>
    <dbReference type="NCBI Taxonomy" id="717931"/>
    <lineage>
        <taxon>unclassified sequences</taxon>
        <taxon>metagenomes</taxon>
        <taxon>ecological metagenomes</taxon>
    </lineage>
</organism>
<accession>A0A098E8S0</accession>
<evidence type="ECO:0000256" key="1">
    <source>
        <dbReference type="SAM" id="Phobius"/>
    </source>
</evidence>
<gene>
    <name evidence="2" type="ORF">MSIBF_A1410016</name>
</gene>
<evidence type="ECO:0000313" key="2">
    <source>
        <dbReference type="EMBL" id="CEG11380.1"/>
    </source>
</evidence>
<name>A0A098E8S0_9ZZZZ</name>
<sequence>MELILYLSIYLTSAQIYGLFFLLGTFTVAALSDLKRLSAQREFFEVWLGFILIMFVYDVYIYYNGNPDVSLNTYMLILKWILIFVFAVLSYGKVGKLFSLARADVAAVSATAALLNPFYIVVYYIVLWLTDKVIAPLLFRICGWKNAYPFLPVVLAATIIVLLTGMSGIFETFKFL</sequence>